<gene>
    <name evidence="1" type="ORF">FKW44_000593</name>
</gene>
<accession>A0A7T8KHR7</accession>
<dbReference type="AlphaFoldDB" id="A0A7T8KHR7"/>
<evidence type="ECO:0000313" key="1">
    <source>
        <dbReference type="EMBL" id="QQP56051.1"/>
    </source>
</evidence>
<sequence length="57" mass="6268">KLNEENHLNNYVAIIAKRITSGDPLQSLDIRPVLLSAAGRYASLDLKISSLSVDSWT</sequence>
<feature type="non-terminal residue" evidence="1">
    <location>
        <position position="57"/>
    </location>
</feature>
<keyword evidence="2" id="KW-1185">Reference proteome</keyword>
<organism evidence="1 2">
    <name type="scientific">Caligus rogercresseyi</name>
    <name type="common">Sea louse</name>
    <dbReference type="NCBI Taxonomy" id="217165"/>
    <lineage>
        <taxon>Eukaryota</taxon>
        <taxon>Metazoa</taxon>
        <taxon>Ecdysozoa</taxon>
        <taxon>Arthropoda</taxon>
        <taxon>Crustacea</taxon>
        <taxon>Multicrustacea</taxon>
        <taxon>Hexanauplia</taxon>
        <taxon>Copepoda</taxon>
        <taxon>Siphonostomatoida</taxon>
        <taxon>Caligidae</taxon>
        <taxon>Caligus</taxon>
    </lineage>
</organism>
<dbReference type="Proteomes" id="UP000595437">
    <property type="component" value="Chromosome 1"/>
</dbReference>
<feature type="non-terminal residue" evidence="1">
    <location>
        <position position="1"/>
    </location>
</feature>
<protein>
    <submittedName>
        <fullName evidence="1">Uncharacterized protein</fullName>
    </submittedName>
</protein>
<evidence type="ECO:0000313" key="2">
    <source>
        <dbReference type="Proteomes" id="UP000595437"/>
    </source>
</evidence>
<proteinExistence type="predicted"/>
<dbReference type="EMBL" id="CP045890">
    <property type="protein sequence ID" value="QQP56051.1"/>
    <property type="molecule type" value="Genomic_DNA"/>
</dbReference>
<reference evidence="2" key="1">
    <citation type="submission" date="2021-01" db="EMBL/GenBank/DDBJ databases">
        <title>Caligus Genome Assembly.</title>
        <authorList>
            <person name="Gallardo-Escarate C."/>
        </authorList>
    </citation>
    <scope>NUCLEOTIDE SEQUENCE [LARGE SCALE GENOMIC DNA]</scope>
</reference>
<name>A0A7T8KHR7_CALRO</name>